<evidence type="ECO:0000256" key="1">
    <source>
        <dbReference type="SAM" id="Coils"/>
    </source>
</evidence>
<evidence type="ECO:0000313" key="5">
    <source>
        <dbReference type="Proteomes" id="UP001055712"/>
    </source>
</evidence>
<feature type="compositionally biased region" description="Polar residues" evidence="2">
    <location>
        <begin position="1"/>
        <end position="19"/>
    </location>
</feature>
<sequence>MNSTPARNNQVDNSSSGYTSDAFEDDVSSSGPLAASTRPASSVSHATPRPAGTVNGSNSGASRSDKQRPSSRIGYLASTAAMEAKRPASRCRTSSRPSSASQHRQQQQQQHQQQAPRPCSASPVLGCSRDLEARVSKQMGRDPAEWTVREVCDWLELIGLGQWRRAFVRNAVSGALLLRLSSEELKTELGMAPLGHRDGLLTAVNDLEQYWRQQLGQQPGGAQQPGGGAGGQAPQGTASRPASPGAATMLAADISLQRAYAQRARLLRELEKAESREALRRVAAEKALRVVGQASDEVRKLQASICELDRELGWEAAAEEQLCRPLDAHGALAWQPAGKQRAAQRPLSPGSPARRPCSPGGGCAGSAMSRVSRRIMDQRGPEGGSFLDRLSSDLAMRQAKAAKARKRAGRYAGAVQEEQLAERGPEQQDLALIRSKVEAKEAELAAALRSDDPQRVAEACDSVAVSFQQEWALGQEVVAAVRRLSSPAKKAARLAGALRSAQFMQRLESDLRTREARLQQLQDKIFKLEAGNTAEQQEKADLAAARNHFSQLGWPAASLQAAPGDATAASDGLLAALLKRAAALQEARQWGRAVDWEQPDWKTDGLEDLQQMHNDALRSALEAQAQAAEAAEQQAGGGRRNAAAQAAAQQPKELLLPADRLSGCVELLAGCRSGEVELLQGLRGHRKLIMTWRAVRAQQFVAFTRQDLELRKAKAAALEREVYPDHTKVLRKEEYEAFFDRLMADTARRAQHRDELAEKAREEALAKLKRSAPPPLNHQRPASPSQAH</sequence>
<keyword evidence="1" id="KW-0175">Coiled coil</keyword>
<feature type="coiled-coil region" evidence="1">
    <location>
        <begin position="504"/>
        <end position="538"/>
    </location>
</feature>
<evidence type="ECO:0000313" key="4">
    <source>
        <dbReference type="EMBL" id="KAI3429565.1"/>
    </source>
</evidence>
<evidence type="ECO:0000256" key="2">
    <source>
        <dbReference type="SAM" id="MobiDB-lite"/>
    </source>
</evidence>
<feature type="compositionally biased region" description="Low complexity" evidence="2">
    <location>
        <begin position="90"/>
        <end position="120"/>
    </location>
</feature>
<feature type="region of interest" description="Disordered" evidence="2">
    <location>
        <begin position="216"/>
        <end position="245"/>
    </location>
</feature>
<dbReference type="OrthoDB" id="512447at2759"/>
<feature type="compositionally biased region" description="Basic and acidic residues" evidence="2">
    <location>
        <begin position="750"/>
        <end position="766"/>
    </location>
</feature>
<gene>
    <name evidence="4" type="ORF">D9Q98_005652</name>
</gene>
<keyword evidence="5" id="KW-1185">Reference proteome</keyword>
<evidence type="ECO:0000259" key="3">
    <source>
        <dbReference type="PROSITE" id="PS50105"/>
    </source>
</evidence>
<dbReference type="Pfam" id="PF07647">
    <property type="entry name" value="SAM_2"/>
    <property type="match status" value="1"/>
</dbReference>
<dbReference type="Proteomes" id="UP001055712">
    <property type="component" value="Unassembled WGS sequence"/>
</dbReference>
<accession>A0A9D4YWE8</accession>
<dbReference type="InterPro" id="IPR001660">
    <property type="entry name" value="SAM"/>
</dbReference>
<organism evidence="4 5">
    <name type="scientific">Chlorella vulgaris</name>
    <name type="common">Green alga</name>
    <dbReference type="NCBI Taxonomy" id="3077"/>
    <lineage>
        <taxon>Eukaryota</taxon>
        <taxon>Viridiplantae</taxon>
        <taxon>Chlorophyta</taxon>
        <taxon>core chlorophytes</taxon>
        <taxon>Trebouxiophyceae</taxon>
        <taxon>Chlorellales</taxon>
        <taxon>Chlorellaceae</taxon>
        <taxon>Chlorella clade</taxon>
        <taxon>Chlorella</taxon>
    </lineage>
</organism>
<comment type="caution">
    <text evidence="4">The sequence shown here is derived from an EMBL/GenBank/DDBJ whole genome shotgun (WGS) entry which is preliminary data.</text>
</comment>
<dbReference type="SMART" id="SM00454">
    <property type="entry name" value="SAM"/>
    <property type="match status" value="1"/>
</dbReference>
<feature type="region of interest" description="Disordered" evidence="2">
    <location>
        <begin position="335"/>
        <end position="368"/>
    </location>
</feature>
<reference evidence="4" key="2">
    <citation type="submission" date="2020-11" db="EMBL/GenBank/DDBJ databases">
        <authorList>
            <person name="Cecchin M."/>
            <person name="Marcolungo L."/>
            <person name="Rossato M."/>
            <person name="Girolomoni L."/>
            <person name="Cosentino E."/>
            <person name="Cuine S."/>
            <person name="Li-Beisson Y."/>
            <person name="Delledonne M."/>
            <person name="Ballottari M."/>
        </authorList>
    </citation>
    <scope>NUCLEOTIDE SEQUENCE</scope>
    <source>
        <strain evidence="4">211/11P</strain>
        <tissue evidence="4">Whole cell</tissue>
    </source>
</reference>
<feature type="region of interest" description="Disordered" evidence="2">
    <location>
        <begin position="750"/>
        <end position="788"/>
    </location>
</feature>
<dbReference type="EMBL" id="SIDB01000008">
    <property type="protein sequence ID" value="KAI3429565.1"/>
    <property type="molecule type" value="Genomic_DNA"/>
</dbReference>
<feature type="region of interest" description="Disordered" evidence="2">
    <location>
        <begin position="623"/>
        <end position="644"/>
    </location>
</feature>
<dbReference type="SUPFAM" id="SSF47769">
    <property type="entry name" value="SAM/Pointed domain"/>
    <property type="match status" value="1"/>
</dbReference>
<feature type="region of interest" description="Disordered" evidence="2">
    <location>
        <begin position="1"/>
        <end position="125"/>
    </location>
</feature>
<dbReference type="PROSITE" id="PS50105">
    <property type="entry name" value="SAM_DOMAIN"/>
    <property type="match status" value="1"/>
</dbReference>
<protein>
    <recommendedName>
        <fullName evidence="3">SAM domain-containing protein</fullName>
    </recommendedName>
</protein>
<feature type="domain" description="SAM" evidence="3">
    <location>
        <begin position="146"/>
        <end position="210"/>
    </location>
</feature>
<dbReference type="Gene3D" id="1.10.150.50">
    <property type="entry name" value="Transcription Factor, Ets-1"/>
    <property type="match status" value="1"/>
</dbReference>
<dbReference type="InterPro" id="IPR013761">
    <property type="entry name" value="SAM/pointed_sf"/>
</dbReference>
<name>A0A9D4YWE8_CHLVU</name>
<reference evidence="4" key="1">
    <citation type="journal article" date="2019" name="Plant J.">
        <title>Chlorella vulgaris genome assembly and annotation reveals the molecular basis for metabolic acclimation to high light conditions.</title>
        <authorList>
            <person name="Cecchin M."/>
            <person name="Marcolungo L."/>
            <person name="Rossato M."/>
            <person name="Girolomoni L."/>
            <person name="Cosentino E."/>
            <person name="Cuine S."/>
            <person name="Li-Beisson Y."/>
            <person name="Delledonne M."/>
            <person name="Ballottari M."/>
        </authorList>
    </citation>
    <scope>NUCLEOTIDE SEQUENCE</scope>
    <source>
        <strain evidence="4">211/11P</strain>
    </source>
</reference>
<dbReference type="AlphaFoldDB" id="A0A9D4YWE8"/>
<proteinExistence type="predicted"/>
<feature type="compositionally biased region" description="Gly residues" evidence="2">
    <location>
        <begin position="223"/>
        <end position="233"/>
    </location>
</feature>